<comment type="caution">
    <text evidence="11">The sequence shown here is derived from an EMBL/GenBank/DDBJ whole genome shotgun (WGS) entry which is preliminary data.</text>
</comment>
<evidence type="ECO:0000256" key="8">
    <source>
        <dbReference type="ARBA" id="ARBA00023239"/>
    </source>
</evidence>
<dbReference type="GO" id="GO:0004640">
    <property type="term" value="F:phosphoribosylanthranilate isomerase activity"/>
    <property type="evidence" value="ECO:0007669"/>
    <property type="project" value="TreeGrafter"/>
</dbReference>
<evidence type="ECO:0000313" key="13">
    <source>
        <dbReference type="Proteomes" id="UP000231990"/>
    </source>
</evidence>
<evidence type="ECO:0000256" key="1">
    <source>
        <dbReference type="ARBA" id="ARBA00001633"/>
    </source>
</evidence>
<reference evidence="12 13" key="1">
    <citation type="submission" date="2017-07" db="EMBL/GenBank/DDBJ databases">
        <title>Leptospira spp. isolated from tropical soils.</title>
        <authorList>
            <person name="Thibeaux R."/>
            <person name="Iraola G."/>
            <person name="Ferres I."/>
            <person name="Bierque E."/>
            <person name="Girault D."/>
            <person name="Soupe-Gilbert M.-E."/>
            <person name="Picardeau M."/>
            <person name="Goarant C."/>
        </authorList>
    </citation>
    <scope>NUCLEOTIDE SEQUENCE [LARGE SCALE GENOMIC DNA]</scope>
    <source>
        <strain evidence="11 13">FH1-B-B1</strain>
        <strain evidence="10 12">FH1-B-C1</strain>
    </source>
</reference>
<dbReference type="InterPro" id="IPR013785">
    <property type="entry name" value="Aldolase_TIM"/>
</dbReference>
<dbReference type="Proteomes" id="UP000231962">
    <property type="component" value="Unassembled WGS sequence"/>
</dbReference>
<evidence type="ECO:0000256" key="4">
    <source>
        <dbReference type="ARBA" id="ARBA00022605"/>
    </source>
</evidence>
<dbReference type="Pfam" id="PF00218">
    <property type="entry name" value="IGPS"/>
    <property type="match status" value="1"/>
</dbReference>
<dbReference type="SUPFAM" id="SSF51366">
    <property type="entry name" value="Ribulose-phoshate binding barrel"/>
    <property type="match status" value="1"/>
</dbReference>
<gene>
    <name evidence="10" type="ORF">CH360_09735</name>
    <name evidence="11" type="ORF">CH373_08590</name>
</gene>
<accession>A0A2M9ZN92</accession>
<comment type="catalytic activity">
    <reaction evidence="1">
        <text>1-(2-carboxyphenylamino)-1-deoxy-D-ribulose 5-phosphate + H(+) = (1S,2R)-1-C-(indol-3-yl)glycerol 3-phosphate + CO2 + H2O</text>
        <dbReference type="Rhea" id="RHEA:23476"/>
        <dbReference type="ChEBI" id="CHEBI:15377"/>
        <dbReference type="ChEBI" id="CHEBI:15378"/>
        <dbReference type="ChEBI" id="CHEBI:16526"/>
        <dbReference type="ChEBI" id="CHEBI:58613"/>
        <dbReference type="ChEBI" id="CHEBI:58866"/>
        <dbReference type="EC" id="4.1.1.48"/>
    </reaction>
</comment>
<dbReference type="OrthoDB" id="9804217at2"/>
<dbReference type="GO" id="GO:0000162">
    <property type="term" value="P:L-tryptophan biosynthetic process"/>
    <property type="evidence" value="ECO:0007669"/>
    <property type="project" value="UniProtKB-UniPathway"/>
</dbReference>
<dbReference type="InterPro" id="IPR013798">
    <property type="entry name" value="Indole-3-glycerol_P_synth_dom"/>
</dbReference>
<organism evidence="11 13">
    <name type="scientific">Leptospira perolatii</name>
    <dbReference type="NCBI Taxonomy" id="2023191"/>
    <lineage>
        <taxon>Bacteria</taxon>
        <taxon>Pseudomonadati</taxon>
        <taxon>Spirochaetota</taxon>
        <taxon>Spirochaetia</taxon>
        <taxon>Leptospirales</taxon>
        <taxon>Leptospiraceae</taxon>
        <taxon>Leptospira</taxon>
    </lineage>
</organism>
<protein>
    <recommendedName>
        <fullName evidence="3">indole-3-glycerol-phosphate synthase</fullName>
        <ecNumber evidence="3">4.1.1.48</ecNumber>
    </recommendedName>
</protein>
<keyword evidence="7" id="KW-0057">Aromatic amino acid biosynthesis</keyword>
<dbReference type="EMBL" id="NPDZ01000004">
    <property type="protein sequence ID" value="PJZ73552.1"/>
    <property type="molecule type" value="Genomic_DNA"/>
</dbReference>
<dbReference type="InterPro" id="IPR001468">
    <property type="entry name" value="Indole-3-GlycerolPSynthase_CS"/>
</dbReference>
<evidence type="ECO:0000313" key="11">
    <source>
        <dbReference type="EMBL" id="PJZ73552.1"/>
    </source>
</evidence>
<evidence type="ECO:0000256" key="2">
    <source>
        <dbReference type="ARBA" id="ARBA00004696"/>
    </source>
</evidence>
<keyword evidence="6" id="KW-0822">Tryptophan biosynthesis</keyword>
<keyword evidence="4" id="KW-0028">Amino-acid biosynthesis</keyword>
<evidence type="ECO:0000256" key="3">
    <source>
        <dbReference type="ARBA" id="ARBA00012362"/>
    </source>
</evidence>
<dbReference type="CDD" id="cd00331">
    <property type="entry name" value="IGPS"/>
    <property type="match status" value="1"/>
</dbReference>
<dbReference type="Gene3D" id="3.20.20.70">
    <property type="entry name" value="Aldolase class I"/>
    <property type="match status" value="1"/>
</dbReference>
<dbReference type="PANTHER" id="PTHR22854:SF2">
    <property type="entry name" value="INDOLE-3-GLYCEROL-PHOSPHATE SYNTHASE"/>
    <property type="match status" value="1"/>
</dbReference>
<evidence type="ECO:0000313" key="12">
    <source>
        <dbReference type="Proteomes" id="UP000231962"/>
    </source>
</evidence>
<dbReference type="PANTHER" id="PTHR22854">
    <property type="entry name" value="TRYPTOPHAN BIOSYNTHESIS PROTEIN"/>
    <property type="match status" value="1"/>
</dbReference>
<dbReference type="Proteomes" id="UP000231990">
    <property type="component" value="Unassembled WGS sequence"/>
</dbReference>
<dbReference type="PROSITE" id="PS00614">
    <property type="entry name" value="IGPS"/>
    <property type="match status" value="1"/>
</dbReference>
<evidence type="ECO:0000256" key="7">
    <source>
        <dbReference type="ARBA" id="ARBA00023141"/>
    </source>
</evidence>
<evidence type="ECO:0000256" key="6">
    <source>
        <dbReference type="ARBA" id="ARBA00022822"/>
    </source>
</evidence>
<dbReference type="EC" id="4.1.1.48" evidence="3"/>
<dbReference type="EMBL" id="NPDY01000008">
    <property type="protein sequence ID" value="PJZ69565.1"/>
    <property type="molecule type" value="Genomic_DNA"/>
</dbReference>
<comment type="pathway">
    <text evidence="2">Amino-acid biosynthesis; L-tryptophan biosynthesis; L-tryptophan from chorismate: step 4/5.</text>
</comment>
<dbReference type="InterPro" id="IPR045186">
    <property type="entry name" value="Indole-3-glycerol_P_synth"/>
</dbReference>
<dbReference type="AlphaFoldDB" id="A0A2M9ZN92"/>
<dbReference type="UniPathway" id="UPA00035">
    <property type="reaction ID" value="UER00043"/>
</dbReference>
<evidence type="ECO:0000256" key="5">
    <source>
        <dbReference type="ARBA" id="ARBA00022793"/>
    </source>
</evidence>
<keyword evidence="8 11" id="KW-0456">Lyase</keyword>
<name>A0A2M9ZN92_9LEPT</name>
<keyword evidence="5" id="KW-0210">Decarboxylase</keyword>
<dbReference type="GO" id="GO:0004425">
    <property type="term" value="F:indole-3-glycerol-phosphate synthase activity"/>
    <property type="evidence" value="ECO:0007669"/>
    <property type="project" value="UniProtKB-EC"/>
</dbReference>
<evidence type="ECO:0000313" key="10">
    <source>
        <dbReference type="EMBL" id="PJZ69565.1"/>
    </source>
</evidence>
<keyword evidence="12" id="KW-1185">Reference proteome</keyword>
<dbReference type="InterPro" id="IPR011060">
    <property type="entry name" value="RibuloseP-bd_barrel"/>
</dbReference>
<feature type="domain" description="Indole-3-glycerol phosphate synthase" evidence="9">
    <location>
        <begin position="37"/>
        <end position="245"/>
    </location>
</feature>
<evidence type="ECO:0000259" key="9">
    <source>
        <dbReference type="Pfam" id="PF00218"/>
    </source>
</evidence>
<sequence length="249" mass="28079">MALHRVLREILETKKRELDSAPEYDPEIYKGPSLWQSLRSRKFSIVAECKRKSPSSGTIREEYEPVSVATTYEECGASAISVLTDKDYFGGSILDLQNVAAKVNLPVIRKDFIIDERQVQEARQFGAAAILLIVRILTPDQLSSLLHKARKYGMDVLTEIHTEEEAEIATHAGANIVGINTRDLDDFSIHKDLVSKVSQKLSPNIVKIGESGVHSKADLDEFRRYVDAALIGTYFMEKKNIRKAWLELF</sequence>
<dbReference type="RefSeq" id="WP_100713848.1">
    <property type="nucleotide sequence ID" value="NZ_NPDY01000008.1"/>
</dbReference>
<proteinExistence type="predicted"/>
<dbReference type="FunFam" id="3.20.20.70:FF:000024">
    <property type="entry name" value="Indole-3-glycerol phosphate synthase"/>
    <property type="match status" value="1"/>
</dbReference>